<evidence type="ECO:0000313" key="1">
    <source>
        <dbReference type="EMBL" id="GLY76075.1"/>
    </source>
</evidence>
<dbReference type="RefSeq" id="WP_349497982.1">
    <property type="nucleotide sequence ID" value="NZ_BSTJ01000005.1"/>
</dbReference>
<comment type="caution">
    <text evidence="1">The sequence shown here is derived from an EMBL/GenBank/DDBJ whole genome shotgun (WGS) entry which is preliminary data.</text>
</comment>
<protein>
    <submittedName>
        <fullName evidence="1">Uncharacterized protein</fullName>
    </submittedName>
</protein>
<dbReference type="AlphaFoldDB" id="A0A9W6RLK0"/>
<sequence>MLDIPGALKAGVGRDRVQITTGDEAAIAALRERFGVEAGVHDGAVTFAVPSGEAFVPRLIAESSSCTASCCGSATTAAA</sequence>
<evidence type="ECO:0000313" key="2">
    <source>
        <dbReference type="Proteomes" id="UP001165135"/>
    </source>
</evidence>
<accession>A0A9W6RLK0</accession>
<name>A0A9W6RLK0_9ACTN</name>
<gene>
    <name evidence="1" type="ORF">Airi01_043420</name>
</gene>
<proteinExistence type="predicted"/>
<organism evidence="1 2">
    <name type="scientific">Actinoallomurus iriomotensis</name>
    <dbReference type="NCBI Taxonomy" id="478107"/>
    <lineage>
        <taxon>Bacteria</taxon>
        <taxon>Bacillati</taxon>
        <taxon>Actinomycetota</taxon>
        <taxon>Actinomycetes</taxon>
        <taxon>Streptosporangiales</taxon>
        <taxon>Thermomonosporaceae</taxon>
        <taxon>Actinoallomurus</taxon>
    </lineage>
</organism>
<dbReference type="EMBL" id="BSTJ01000005">
    <property type="protein sequence ID" value="GLY76075.1"/>
    <property type="molecule type" value="Genomic_DNA"/>
</dbReference>
<dbReference type="Proteomes" id="UP001165135">
    <property type="component" value="Unassembled WGS sequence"/>
</dbReference>
<reference evidence="1" key="1">
    <citation type="submission" date="2023-03" db="EMBL/GenBank/DDBJ databases">
        <title>Actinoallomurus iriomotensis NBRC 103681.</title>
        <authorList>
            <person name="Ichikawa N."/>
            <person name="Sato H."/>
            <person name="Tonouchi N."/>
        </authorList>
    </citation>
    <scope>NUCLEOTIDE SEQUENCE</scope>
    <source>
        <strain evidence="1">NBRC 103681</strain>
    </source>
</reference>